<dbReference type="InterPro" id="IPR001478">
    <property type="entry name" value="PDZ"/>
</dbReference>
<dbReference type="GO" id="GO:0016020">
    <property type="term" value="C:membrane"/>
    <property type="evidence" value="ECO:0007669"/>
    <property type="project" value="UniProtKB-SubCell"/>
</dbReference>
<keyword evidence="9 11" id="KW-0482">Metalloprotease</keyword>
<evidence type="ECO:0000256" key="10">
    <source>
        <dbReference type="ARBA" id="ARBA00023136"/>
    </source>
</evidence>
<keyword evidence="8 11" id="KW-1133">Transmembrane helix</keyword>
<evidence type="ECO:0000256" key="5">
    <source>
        <dbReference type="ARBA" id="ARBA00022692"/>
    </source>
</evidence>
<keyword evidence="10 11" id="KW-0472">Membrane</keyword>
<dbReference type="InterPro" id="IPR008915">
    <property type="entry name" value="Peptidase_M50"/>
</dbReference>
<comment type="similarity">
    <text evidence="3 11">Belongs to the peptidase M50B family.</text>
</comment>
<dbReference type="PANTHER" id="PTHR42837">
    <property type="entry name" value="REGULATOR OF SIGMA-E PROTEASE RSEP"/>
    <property type="match status" value="1"/>
</dbReference>
<dbReference type="Proteomes" id="UP000076066">
    <property type="component" value="Chromosome"/>
</dbReference>
<protein>
    <recommendedName>
        <fullName evidence="11">Zinc metalloprotease</fullName>
        <ecNumber evidence="11">3.4.24.-</ecNumber>
    </recommendedName>
</protein>
<evidence type="ECO:0000256" key="2">
    <source>
        <dbReference type="ARBA" id="ARBA00004141"/>
    </source>
</evidence>
<evidence type="ECO:0000256" key="4">
    <source>
        <dbReference type="ARBA" id="ARBA00022670"/>
    </source>
</evidence>
<dbReference type="Pfam" id="PF17820">
    <property type="entry name" value="PDZ_6"/>
    <property type="match status" value="1"/>
</dbReference>
<evidence type="ECO:0000256" key="8">
    <source>
        <dbReference type="ARBA" id="ARBA00022989"/>
    </source>
</evidence>
<comment type="cofactor">
    <cofactor evidence="1 11">
        <name>Zn(2+)</name>
        <dbReference type="ChEBI" id="CHEBI:29105"/>
    </cofactor>
</comment>
<dbReference type="SMART" id="SM00228">
    <property type="entry name" value="PDZ"/>
    <property type="match status" value="1"/>
</dbReference>
<evidence type="ECO:0000313" key="13">
    <source>
        <dbReference type="EMBL" id="AMW35090.1"/>
    </source>
</evidence>
<keyword evidence="4 13" id="KW-0645">Protease</keyword>
<dbReference type="KEGG" id="hjo:AY555_07785"/>
<keyword evidence="7 11" id="KW-0862">Zinc</keyword>
<dbReference type="InterPro" id="IPR036034">
    <property type="entry name" value="PDZ_sf"/>
</dbReference>
<evidence type="ECO:0000256" key="1">
    <source>
        <dbReference type="ARBA" id="ARBA00001947"/>
    </source>
</evidence>
<dbReference type="GeneID" id="53317056"/>
<feature type="domain" description="PDZ" evidence="12">
    <location>
        <begin position="140"/>
        <end position="170"/>
    </location>
</feature>
<evidence type="ECO:0000259" key="12">
    <source>
        <dbReference type="PROSITE" id="PS50106"/>
    </source>
</evidence>
<dbReference type="CDD" id="cd23081">
    <property type="entry name" value="cpPDZ_EcRseP-like"/>
    <property type="match status" value="1"/>
</dbReference>
<feature type="transmembrane region" description="Helical" evidence="11">
    <location>
        <begin position="291"/>
        <end position="311"/>
    </location>
</feature>
<keyword evidence="14" id="KW-1185">Reference proteome</keyword>
<comment type="subcellular location">
    <subcellularLocation>
        <location evidence="2">Membrane</location>
        <topology evidence="2">Multi-pass membrane protein</topology>
    </subcellularLocation>
</comment>
<feature type="transmembrane region" description="Helical" evidence="11">
    <location>
        <begin position="6"/>
        <end position="24"/>
    </location>
</feature>
<gene>
    <name evidence="13" type="ORF">AY555_07785</name>
</gene>
<keyword evidence="6 11" id="KW-0378">Hydrolase</keyword>
<dbReference type="EMBL" id="CP014525">
    <property type="protein sequence ID" value="AMW35090.1"/>
    <property type="molecule type" value="Genomic_DNA"/>
</dbReference>
<proteinExistence type="inferred from homology"/>
<dbReference type="InterPro" id="IPR041489">
    <property type="entry name" value="PDZ_6"/>
</dbReference>
<organism evidence="13 14">
    <name type="scientific">Haematospirillum jordaniae</name>
    <dbReference type="NCBI Taxonomy" id="1549855"/>
    <lineage>
        <taxon>Bacteria</taxon>
        <taxon>Pseudomonadati</taxon>
        <taxon>Pseudomonadota</taxon>
        <taxon>Alphaproteobacteria</taxon>
        <taxon>Rhodospirillales</taxon>
        <taxon>Novispirillaceae</taxon>
        <taxon>Haematospirillum</taxon>
    </lineage>
</organism>
<keyword evidence="11" id="KW-0479">Metal-binding</keyword>
<dbReference type="InterPro" id="IPR004387">
    <property type="entry name" value="Pept_M50_Zn"/>
</dbReference>
<dbReference type="Pfam" id="PF02163">
    <property type="entry name" value="Peptidase_M50"/>
    <property type="match status" value="1"/>
</dbReference>
<dbReference type="STRING" id="1549855.AY555_07785"/>
<keyword evidence="5 11" id="KW-0812">Transmembrane</keyword>
<evidence type="ECO:0000313" key="14">
    <source>
        <dbReference type="Proteomes" id="UP000076066"/>
    </source>
</evidence>
<dbReference type="PROSITE" id="PS50106">
    <property type="entry name" value="PDZ"/>
    <property type="match status" value="1"/>
</dbReference>
<dbReference type="RefSeq" id="WP_066135357.1">
    <property type="nucleotide sequence ID" value="NZ_CP014525.1"/>
</dbReference>
<dbReference type="PANTHER" id="PTHR42837:SF2">
    <property type="entry name" value="MEMBRANE METALLOPROTEASE ARASP2, CHLOROPLASTIC-RELATED"/>
    <property type="match status" value="1"/>
</dbReference>
<dbReference type="AlphaFoldDB" id="A0A143DEY4"/>
<dbReference type="OrthoDB" id="9782003at2"/>
<dbReference type="NCBIfam" id="TIGR00054">
    <property type="entry name" value="RIP metalloprotease RseP"/>
    <property type="match status" value="1"/>
</dbReference>
<dbReference type="GO" id="GO:0046872">
    <property type="term" value="F:metal ion binding"/>
    <property type="evidence" value="ECO:0007669"/>
    <property type="project" value="UniProtKB-KW"/>
</dbReference>
<reference evidence="13 14" key="1">
    <citation type="submission" date="2016-02" db="EMBL/GenBank/DDBJ databases">
        <title>Complete Genome of H5569, the type strain of the newly described species Haematospirillium jordaniae.</title>
        <authorList>
            <person name="Nicholson A.C."/>
            <person name="Humrighouse B.W."/>
            <person name="Loparov V."/>
            <person name="McQuiston J.R."/>
        </authorList>
    </citation>
    <scope>NUCLEOTIDE SEQUENCE [LARGE SCALE GENOMIC DNA]</scope>
    <source>
        <strain evidence="13 14">H5569</strain>
    </source>
</reference>
<feature type="transmembrane region" description="Helical" evidence="11">
    <location>
        <begin position="108"/>
        <end position="132"/>
    </location>
</feature>
<name>A0A143DEY4_9PROT</name>
<sequence length="368" mass="39793">MDVFSFFSTYLVPFLLTLTVVVFVHELGHFLVARWNGVHVEVFSIGFGPEIVGFDDARGTRWKISLIPLGGYVRFLGDADASSSVAADVASEDRERAFAAKRVWQRAAIVFAGPAANFLFALVVFSLVFMFVGKPFTPAVVDRVSEGSPAATAGIQPGDEIIAIEGRAVRQFEDLRMLVPVYGAAPMRVTVLRDGQELVLHTVPEWREMPDGFGKTQKIPVLGVSSSGSAFRIERLGPLDSIVEAVNRTWSVSVSTLTALGQIVVGTRGVEDLGGPIRIAEYSGNAAQLGFLSMIMFVAILSVNLGLINLFPVPALDGGHLVLYAWEAVCGRPLGEKAQEIGLRIGLILLFGLMIFTTWNDILRLIAG</sequence>
<evidence type="ECO:0000256" key="7">
    <source>
        <dbReference type="ARBA" id="ARBA00022833"/>
    </source>
</evidence>
<dbReference type="EC" id="3.4.24.-" evidence="11"/>
<evidence type="ECO:0000256" key="3">
    <source>
        <dbReference type="ARBA" id="ARBA00007931"/>
    </source>
</evidence>
<evidence type="ECO:0000256" key="11">
    <source>
        <dbReference type="RuleBase" id="RU362031"/>
    </source>
</evidence>
<feature type="transmembrane region" description="Helical" evidence="11">
    <location>
        <begin position="341"/>
        <end position="359"/>
    </location>
</feature>
<dbReference type="GO" id="GO:0006508">
    <property type="term" value="P:proteolysis"/>
    <property type="evidence" value="ECO:0007669"/>
    <property type="project" value="UniProtKB-KW"/>
</dbReference>
<dbReference type="SUPFAM" id="SSF50156">
    <property type="entry name" value="PDZ domain-like"/>
    <property type="match status" value="1"/>
</dbReference>
<evidence type="ECO:0000256" key="9">
    <source>
        <dbReference type="ARBA" id="ARBA00023049"/>
    </source>
</evidence>
<dbReference type="CDD" id="cd06163">
    <property type="entry name" value="S2P-M50_PDZ_RseP-like"/>
    <property type="match status" value="1"/>
</dbReference>
<evidence type="ECO:0000256" key="6">
    <source>
        <dbReference type="ARBA" id="ARBA00022801"/>
    </source>
</evidence>
<dbReference type="GO" id="GO:0004222">
    <property type="term" value="F:metalloendopeptidase activity"/>
    <property type="evidence" value="ECO:0007669"/>
    <property type="project" value="InterPro"/>
</dbReference>
<accession>A0A143DEY4</accession>
<dbReference type="Gene3D" id="2.30.42.10">
    <property type="match status" value="1"/>
</dbReference>